<name>A0ABV8AXJ2_9BACT</name>
<dbReference type="CDD" id="cd02980">
    <property type="entry name" value="TRX_Fd_family"/>
    <property type="match status" value="1"/>
</dbReference>
<comment type="caution">
    <text evidence="1">The sequence shown here is derived from an EMBL/GenBank/DDBJ whole genome shotgun (WGS) entry which is preliminary data.</text>
</comment>
<accession>A0ABV8AXJ2</accession>
<organism evidence="1 2">
    <name type="scientific">Algoriphagus namhaensis</name>
    <dbReference type="NCBI Taxonomy" id="915353"/>
    <lineage>
        <taxon>Bacteria</taxon>
        <taxon>Pseudomonadati</taxon>
        <taxon>Bacteroidota</taxon>
        <taxon>Cytophagia</taxon>
        <taxon>Cytophagales</taxon>
        <taxon>Cyclobacteriaceae</taxon>
        <taxon>Algoriphagus</taxon>
    </lineage>
</organism>
<gene>
    <name evidence="1" type="ORF">ACFOSV_15780</name>
</gene>
<dbReference type="InterPro" id="IPR036249">
    <property type="entry name" value="Thioredoxin-like_sf"/>
</dbReference>
<protein>
    <submittedName>
        <fullName evidence="1">(2Fe-2S) ferredoxin domain-containing protein</fullName>
    </submittedName>
</protein>
<sequence>MKHPRKLVFICTGSDCKKSGCKQLTKVLKEELCSAPFKGQFKFVKTKCLDMCKSAPVTIIGDHFFKKATVEKMKEYIKKP</sequence>
<dbReference type="EMBL" id="JBHRZS010000007">
    <property type="protein sequence ID" value="MFC3881655.1"/>
    <property type="molecule type" value="Genomic_DNA"/>
</dbReference>
<dbReference type="Pfam" id="PF01257">
    <property type="entry name" value="2Fe-2S_thioredx"/>
    <property type="match status" value="1"/>
</dbReference>
<dbReference type="RefSeq" id="WP_377907002.1">
    <property type="nucleotide sequence ID" value="NZ_JBHRZS010000007.1"/>
</dbReference>
<proteinExistence type="predicted"/>
<dbReference type="Proteomes" id="UP001595805">
    <property type="component" value="Unassembled WGS sequence"/>
</dbReference>
<evidence type="ECO:0000313" key="1">
    <source>
        <dbReference type="EMBL" id="MFC3881655.1"/>
    </source>
</evidence>
<dbReference type="SUPFAM" id="SSF52833">
    <property type="entry name" value="Thioredoxin-like"/>
    <property type="match status" value="1"/>
</dbReference>
<dbReference type="Gene3D" id="3.40.30.10">
    <property type="entry name" value="Glutaredoxin"/>
    <property type="match status" value="1"/>
</dbReference>
<keyword evidence="2" id="KW-1185">Reference proteome</keyword>
<evidence type="ECO:0000313" key="2">
    <source>
        <dbReference type="Proteomes" id="UP001595805"/>
    </source>
</evidence>
<reference evidence="2" key="1">
    <citation type="journal article" date="2019" name="Int. J. Syst. Evol. Microbiol.">
        <title>The Global Catalogue of Microorganisms (GCM) 10K type strain sequencing project: providing services to taxonomists for standard genome sequencing and annotation.</title>
        <authorList>
            <consortium name="The Broad Institute Genomics Platform"/>
            <consortium name="The Broad Institute Genome Sequencing Center for Infectious Disease"/>
            <person name="Wu L."/>
            <person name="Ma J."/>
        </authorList>
    </citation>
    <scope>NUCLEOTIDE SEQUENCE [LARGE SCALE GENOMIC DNA]</scope>
    <source>
        <strain evidence="2">CCUG 60523</strain>
    </source>
</reference>